<dbReference type="SUPFAM" id="SSF54695">
    <property type="entry name" value="POZ domain"/>
    <property type="match status" value="1"/>
</dbReference>
<organism evidence="2 3">
    <name type="scientific">Panagrellus redivivus</name>
    <name type="common">Microworm</name>
    <dbReference type="NCBI Taxonomy" id="6233"/>
    <lineage>
        <taxon>Eukaryota</taxon>
        <taxon>Metazoa</taxon>
        <taxon>Ecdysozoa</taxon>
        <taxon>Nematoda</taxon>
        <taxon>Chromadorea</taxon>
        <taxon>Rhabditida</taxon>
        <taxon>Tylenchina</taxon>
        <taxon>Panagrolaimomorpha</taxon>
        <taxon>Panagrolaimoidea</taxon>
        <taxon>Panagrolaimidae</taxon>
        <taxon>Panagrellus</taxon>
    </lineage>
</organism>
<feature type="domain" description="BTB" evidence="1">
    <location>
        <begin position="126"/>
        <end position="193"/>
    </location>
</feature>
<dbReference type="AlphaFoldDB" id="A0A7E4ZXQ6"/>
<dbReference type="CDD" id="cd14733">
    <property type="entry name" value="BACK"/>
    <property type="match status" value="1"/>
</dbReference>
<dbReference type="SMART" id="SM00225">
    <property type="entry name" value="BTB"/>
    <property type="match status" value="1"/>
</dbReference>
<dbReference type="InterPro" id="IPR011333">
    <property type="entry name" value="SKP1/BTB/POZ_sf"/>
</dbReference>
<dbReference type="Proteomes" id="UP000492821">
    <property type="component" value="Unassembled WGS sequence"/>
</dbReference>
<dbReference type="PROSITE" id="PS50097">
    <property type="entry name" value="BTB"/>
    <property type="match status" value="1"/>
</dbReference>
<dbReference type="Pfam" id="PF00651">
    <property type="entry name" value="BTB"/>
    <property type="match status" value="1"/>
</dbReference>
<dbReference type="CDD" id="cd18186">
    <property type="entry name" value="BTB_POZ_ZBTB_KLHL-like"/>
    <property type="match status" value="1"/>
</dbReference>
<evidence type="ECO:0000313" key="3">
    <source>
        <dbReference type="WBParaSite" id="Pan_g23620.t1"/>
    </source>
</evidence>
<reference evidence="2" key="1">
    <citation type="journal article" date="2013" name="Genetics">
        <title>The draft genome and transcriptome of Panagrellus redivivus are shaped by the harsh demands of a free-living lifestyle.</title>
        <authorList>
            <person name="Srinivasan J."/>
            <person name="Dillman A.R."/>
            <person name="Macchietto M.G."/>
            <person name="Heikkinen L."/>
            <person name="Lakso M."/>
            <person name="Fracchia K.M."/>
            <person name="Antoshechkin I."/>
            <person name="Mortazavi A."/>
            <person name="Wong G."/>
            <person name="Sternberg P.W."/>
        </authorList>
    </citation>
    <scope>NUCLEOTIDE SEQUENCE [LARGE SCALE GENOMIC DNA]</scope>
    <source>
        <strain evidence="2">MT8872</strain>
    </source>
</reference>
<dbReference type="PANTHER" id="PTHR24413">
    <property type="entry name" value="SPECKLE-TYPE POZ PROTEIN"/>
    <property type="match status" value="1"/>
</dbReference>
<dbReference type="Gene3D" id="3.30.710.10">
    <property type="entry name" value="Potassium Channel Kv1.1, Chain A"/>
    <property type="match status" value="1"/>
</dbReference>
<keyword evidence="2" id="KW-1185">Reference proteome</keyword>
<dbReference type="WBParaSite" id="Pan_g23620.t1">
    <property type="protein sequence ID" value="Pan_g23620.t1"/>
    <property type="gene ID" value="Pan_g23620"/>
</dbReference>
<name>A0A7E4ZXQ6_PANRE</name>
<proteinExistence type="predicted"/>
<evidence type="ECO:0000259" key="1">
    <source>
        <dbReference type="PROSITE" id="PS50097"/>
    </source>
</evidence>
<reference evidence="3" key="2">
    <citation type="submission" date="2020-10" db="UniProtKB">
        <authorList>
            <consortium name="WormBaseParasite"/>
        </authorList>
    </citation>
    <scope>IDENTIFICATION</scope>
</reference>
<evidence type="ECO:0000313" key="2">
    <source>
        <dbReference type="Proteomes" id="UP000492821"/>
    </source>
</evidence>
<sequence>MSVVSKEKSMPEPYFFESYPNGDCKENEGSLCLKLHVYPRPLDVKMVYWIEGTEIRVETQQYNKSGTFVTKICTIEQLMNSNVIVNHELKIEFEIVFMKPHAAKMPLAKKGKTVAAVYALIKSNEPDFTIVVDKKVIMVHRNFISLISPVFRAMLEHDTIESRTNRVNISECSFKVVKDVIDFCYGRRLKADTIDEIMQDLVFADMYCMSGVLKCLSKLLIKQLNKENFISIVEHAWTYSSDTLKKACCKFFKSNHVALALTQEFCELDSEISLVLQSSL</sequence>
<accession>A0A7E4ZXQ6</accession>
<protein>
    <submittedName>
        <fullName evidence="3">BTB domain-containing protein</fullName>
    </submittedName>
</protein>
<dbReference type="InterPro" id="IPR000210">
    <property type="entry name" value="BTB/POZ_dom"/>
</dbReference>